<dbReference type="KEGG" id="nli:G3M70_11555"/>
<dbReference type="EMBL" id="CP048685">
    <property type="protein sequence ID" value="QPJ63795.1"/>
    <property type="molecule type" value="Genomic_DNA"/>
</dbReference>
<evidence type="ECO:0000313" key="2">
    <source>
        <dbReference type="Proteomes" id="UP000594688"/>
    </source>
</evidence>
<proteinExistence type="predicted"/>
<dbReference type="SUPFAM" id="SSF52540">
    <property type="entry name" value="P-loop containing nucleoside triphosphate hydrolases"/>
    <property type="match status" value="1"/>
</dbReference>
<dbReference type="Proteomes" id="UP000594688">
    <property type="component" value="Chromosome"/>
</dbReference>
<dbReference type="GO" id="GO:0016301">
    <property type="term" value="F:kinase activity"/>
    <property type="evidence" value="ECO:0007669"/>
    <property type="project" value="UniProtKB-KW"/>
</dbReference>
<dbReference type="InterPro" id="IPR027597">
    <property type="entry name" value="HprK-rel_B"/>
</dbReference>
<organism evidence="1 2">
    <name type="scientific">Candidatus Nitronauta litoralis</name>
    <dbReference type="NCBI Taxonomy" id="2705533"/>
    <lineage>
        <taxon>Bacteria</taxon>
        <taxon>Pseudomonadati</taxon>
        <taxon>Nitrospinota/Tectimicrobiota group</taxon>
        <taxon>Nitrospinota</taxon>
        <taxon>Nitrospinia</taxon>
        <taxon>Nitrospinales</taxon>
        <taxon>Nitrospinaceae</taxon>
        <taxon>Candidatus Nitronauta</taxon>
    </lineage>
</organism>
<evidence type="ECO:0000313" key="1">
    <source>
        <dbReference type="EMBL" id="QPJ63795.1"/>
    </source>
</evidence>
<keyword evidence="1" id="KW-0808">Transferase</keyword>
<sequence length="352" mass="40475">MEIAEIYKNMHNFPHELNLKFGDCRIRVKTNSEPLCDHLIRYFQDFQADELSTPDIEITAVETEIQGFNVDFETRQPEPGKRKIKEEYFDFIDGRIVRKRLTGMCFIFGKELNLAVGPCFKNDNQVINFINNRFIEWMLKKEMLLAHCAGVSKNGKGIAMAGFSGMGKSTLALHLMSRGFNFISNDRLLLEQKDGRINMWGVPKLPRINPGTALNNPDLQTILSPSEKSKVEKMDPNKLWHLEQKYDVYIDQCYGSNRFELHAPINLIVILNWDHEYKDPVFNRVDLWSRRDLLPALMKSPGLFFLPDSGKKSDFSEDAYLKCLRGCPVLEITGGVDFNRAVDTCIEQLIGL</sequence>
<name>A0A7T0G1V3_9BACT</name>
<dbReference type="InterPro" id="IPR027417">
    <property type="entry name" value="P-loop_NTPase"/>
</dbReference>
<gene>
    <name evidence="1" type="ORF">G3M70_11555</name>
</gene>
<dbReference type="NCBIfam" id="TIGR04355">
    <property type="entry name" value="HprK_rel_B"/>
    <property type="match status" value="1"/>
</dbReference>
<keyword evidence="1" id="KW-0418">Kinase</keyword>
<reference evidence="1 2" key="1">
    <citation type="submission" date="2020-02" db="EMBL/GenBank/DDBJ databases">
        <title>Genomic and physiological characterization of two novel Nitrospinaceae genera.</title>
        <authorList>
            <person name="Mueller A.J."/>
            <person name="Jung M.-Y."/>
            <person name="Strachan C.R."/>
            <person name="Herbold C.W."/>
            <person name="Kirkegaard R.H."/>
            <person name="Daims H."/>
        </authorList>
    </citation>
    <scope>NUCLEOTIDE SEQUENCE [LARGE SCALE GENOMIC DNA]</scope>
    <source>
        <strain evidence="1">EB</strain>
    </source>
</reference>
<dbReference type="AlphaFoldDB" id="A0A7T0G1V3"/>
<dbReference type="Gene3D" id="3.40.50.300">
    <property type="entry name" value="P-loop containing nucleotide triphosphate hydrolases"/>
    <property type="match status" value="1"/>
</dbReference>
<accession>A0A7T0G1V3</accession>
<dbReference type="SUPFAM" id="SSF53795">
    <property type="entry name" value="PEP carboxykinase-like"/>
    <property type="match status" value="1"/>
</dbReference>
<protein>
    <submittedName>
        <fullName evidence="1">HprK-related kinase B</fullName>
    </submittedName>
</protein>